<dbReference type="eggNOG" id="ENOG5030S67">
    <property type="taxonomic scope" value="Bacteria"/>
</dbReference>
<dbReference type="AlphaFoldDB" id="W0Q937"/>
<proteinExistence type="predicted"/>
<gene>
    <name evidence="1" type="ORF">X808_8710</name>
</gene>
<reference evidence="1 2" key="1">
    <citation type="submission" date="2013-12" db="EMBL/GenBank/DDBJ databases">
        <title>Annotation of the Mannheimia varigena USDA-ARS-USMARC-1296 complete genome.</title>
        <authorList>
            <person name="Harhay G.P."/>
            <person name="Clawson M.L."/>
            <person name="Murray R.W."/>
            <person name="Lubbers B.V."/>
            <person name="Heaton M.P."/>
            <person name="Chitko-Mckown C.G."/>
            <person name="Harhay D.M."/>
            <person name="Smith T.P.L."/>
        </authorList>
    </citation>
    <scope>NUCLEOTIDE SEQUENCE [LARGE SCALE GENOMIC DNA]</scope>
    <source>
        <strain evidence="1 2">USDA-ARS-USMARC-1296</strain>
    </source>
</reference>
<organism evidence="1 2">
    <name type="scientific">Mannheimia varigena USDA-ARS-USMARC-1296</name>
    <dbReference type="NCBI Taxonomy" id="1433287"/>
    <lineage>
        <taxon>Bacteria</taxon>
        <taxon>Pseudomonadati</taxon>
        <taxon>Pseudomonadota</taxon>
        <taxon>Gammaproteobacteria</taxon>
        <taxon>Pasteurellales</taxon>
        <taxon>Pasteurellaceae</taxon>
        <taxon>Mannheimia</taxon>
    </lineage>
</organism>
<name>W0Q937_9PAST</name>
<evidence type="ECO:0000313" key="2">
    <source>
        <dbReference type="Proteomes" id="UP000066995"/>
    </source>
</evidence>
<sequence length="280" mass="32927">MAKKPRNKKYNPKKLDKWATKVAEQGTMIIHAQGLGKDGKVWVFHDKPVPSGEWLAPHRLTDYRLTFMTPHKWTVVAGVACRNQLGQNYFTHTQQSANNEFIYHDPQIQQWIYEFVAEQINDVNKEHILSSFFIAIPYQTELAESDIDKLLHWLKVFDANNIKTHYEMLQIKAEAESVIKDIPLEDFVPKQTACTLRKHNIPDLMTLFWQEEERLKQLKGIGEKRYQHICEGLKSLAKKHPSFRELAWDNYRGDMCREFILADAANSEKIYQHYLENKKK</sequence>
<dbReference type="EMBL" id="CP006943">
    <property type="protein sequence ID" value="AHG75394.1"/>
    <property type="molecule type" value="Genomic_DNA"/>
</dbReference>
<accession>W0Q937</accession>
<dbReference type="Proteomes" id="UP000066995">
    <property type="component" value="Chromosome"/>
</dbReference>
<dbReference type="STRING" id="1433287.X808_8710"/>
<dbReference type="KEGG" id="mvi:X808_8710"/>
<evidence type="ECO:0000313" key="1">
    <source>
        <dbReference type="EMBL" id="AHG75394.1"/>
    </source>
</evidence>
<keyword evidence="2" id="KW-1185">Reference proteome</keyword>
<dbReference type="PATRIC" id="fig|1433287.3.peg.868"/>
<protein>
    <submittedName>
        <fullName evidence="1">Uncharacterized protein</fullName>
    </submittedName>
</protein>
<dbReference type="RefSeq" id="WP_025217130.1">
    <property type="nucleotide sequence ID" value="NZ_CP006943.1"/>
</dbReference>
<dbReference type="OrthoDB" id="6997287at2"/>
<dbReference type="HOGENOM" id="CLU_993232_0_0_6"/>